<dbReference type="SUPFAM" id="SSF56925">
    <property type="entry name" value="OMPA-like"/>
    <property type="match status" value="1"/>
</dbReference>
<name>A0A5J4SDR9_9ZZZZ</name>
<dbReference type="InterPro" id="IPR021958">
    <property type="entry name" value="DUF3575"/>
</dbReference>
<evidence type="ECO:0000313" key="2">
    <source>
        <dbReference type="EMBL" id="KAA6343443.1"/>
    </source>
</evidence>
<dbReference type="AlphaFoldDB" id="A0A5J4SDR9"/>
<protein>
    <submittedName>
        <fullName evidence="2">Uncharacterized protein</fullName>
    </submittedName>
</protein>
<keyword evidence="1" id="KW-1133">Transmembrane helix</keyword>
<accession>A0A5J4SDR9</accession>
<dbReference type="Gene3D" id="2.40.128.130">
    <property type="entry name" value="Autotransporter beta-domain"/>
    <property type="match status" value="1"/>
</dbReference>
<reference evidence="2" key="1">
    <citation type="submission" date="2019-03" db="EMBL/GenBank/DDBJ databases">
        <title>Single cell metagenomics reveals metabolic interactions within the superorganism composed of flagellate Streblomastix strix and complex community of Bacteroidetes bacteria on its surface.</title>
        <authorList>
            <person name="Treitli S.C."/>
            <person name="Kolisko M."/>
            <person name="Husnik F."/>
            <person name="Keeling P."/>
            <person name="Hampl V."/>
        </authorList>
    </citation>
    <scope>NUCLEOTIDE SEQUENCE</scope>
    <source>
        <strain evidence="2">STM</strain>
    </source>
</reference>
<keyword evidence="1" id="KW-0472">Membrane</keyword>
<sequence length="491" mass="55404">MVQKTRVQFKRFSCAVVVCSARRTVAFFRKRKVLLVFLLLVIGFCVYGYGQNDQKAEGEKLMEAVFSFPPKDDQHFYKDLYDNKEKLENKLFKFIDENRSKIETGEIYLRVTGYSSGLNTQKQNRTSALIRSNRVKSVLIVEKKLREEYFKTLNYPSAYGDLASAVTVEVFSIKEAAKQPAVTTGEEAGNDKVTPLQEQATPVIAGTVAIVTGEDIAVVGTTKMNEEFYKNPDVTGEGVAVVDTTKIDDKFYKNPDVTGEDVVVVDTTKIDDKFYKNSDVTGEDVVVVDTTKIDDKFYKNPDVAGEHTLMIVTEIGYRFYRSPDANYFFGVKTNALMLAAGILNAGIEVRLNPYWSLDFPVVFSPYAISNSYKLQVLAFQPEVRYHFNTPPYDRFFVGLHAHLAWYNIALDSNKRYQNDTDSPLWGAGISAGYRYPFTDHLYLELTAGGGMAQLEYNQIYNIPGGAVIHSKSFTHWGLTRAGVSFVYKFNL</sequence>
<dbReference type="EMBL" id="SNRY01000270">
    <property type="protein sequence ID" value="KAA6343443.1"/>
    <property type="molecule type" value="Genomic_DNA"/>
</dbReference>
<proteinExistence type="predicted"/>
<evidence type="ECO:0000256" key="1">
    <source>
        <dbReference type="SAM" id="Phobius"/>
    </source>
</evidence>
<keyword evidence="1" id="KW-0812">Transmembrane</keyword>
<dbReference type="Pfam" id="PF12099">
    <property type="entry name" value="DUF3575"/>
    <property type="match status" value="1"/>
</dbReference>
<organism evidence="2">
    <name type="scientific">termite gut metagenome</name>
    <dbReference type="NCBI Taxonomy" id="433724"/>
    <lineage>
        <taxon>unclassified sequences</taxon>
        <taxon>metagenomes</taxon>
        <taxon>organismal metagenomes</taxon>
    </lineage>
</organism>
<dbReference type="InterPro" id="IPR036709">
    <property type="entry name" value="Autotransporte_beta_dom_sf"/>
</dbReference>
<dbReference type="InterPro" id="IPR011250">
    <property type="entry name" value="OMP/PagP_B-barrel"/>
</dbReference>
<feature type="transmembrane region" description="Helical" evidence="1">
    <location>
        <begin position="33"/>
        <end position="50"/>
    </location>
</feature>
<comment type="caution">
    <text evidence="2">The sequence shown here is derived from an EMBL/GenBank/DDBJ whole genome shotgun (WGS) entry which is preliminary data.</text>
</comment>
<gene>
    <name evidence="2" type="ORF">EZS27_008883</name>
</gene>